<organism evidence="2 3">
    <name type="scientific">Pleurodeles waltl</name>
    <name type="common">Iberian ribbed newt</name>
    <dbReference type="NCBI Taxonomy" id="8319"/>
    <lineage>
        <taxon>Eukaryota</taxon>
        <taxon>Metazoa</taxon>
        <taxon>Chordata</taxon>
        <taxon>Craniata</taxon>
        <taxon>Vertebrata</taxon>
        <taxon>Euteleostomi</taxon>
        <taxon>Amphibia</taxon>
        <taxon>Batrachia</taxon>
        <taxon>Caudata</taxon>
        <taxon>Salamandroidea</taxon>
        <taxon>Salamandridae</taxon>
        <taxon>Pleurodelinae</taxon>
        <taxon>Pleurodeles</taxon>
    </lineage>
</organism>
<gene>
    <name evidence="2" type="ORF">NDU88_006368</name>
</gene>
<evidence type="ECO:0000256" key="1">
    <source>
        <dbReference type="SAM" id="SignalP"/>
    </source>
</evidence>
<dbReference type="AlphaFoldDB" id="A0AAV7TD78"/>
<name>A0AAV7TD78_PLEWA</name>
<feature type="chain" id="PRO_5043440209" evidence="1">
    <location>
        <begin position="19"/>
        <end position="61"/>
    </location>
</feature>
<feature type="non-terminal residue" evidence="2">
    <location>
        <position position="1"/>
    </location>
</feature>
<proteinExistence type="predicted"/>
<sequence length="61" mass="6975">CCCLSFSLVSSNLSFLSSLSIKLSSGWEAWECLDTEEIWEFAWRDLSLTVWTLVTWPLGVK</sequence>
<dbReference type="EMBL" id="JANPWB010000007">
    <property type="protein sequence ID" value="KAJ1174547.1"/>
    <property type="molecule type" value="Genomic_DNA"/>
</dbReference>
<accession>A0AAV7TD78</accession>
<keyword evidence="3" id="KW-1185">Reference proteome</keyword>
<feature type="non-terminal residue" evidence="2">
    <location>
        <position position="61"/>
    </location>
</feature>
<comment type="caution">
    <text evidence="2">The sequence shown here is derived from an EMBL/GenBank/DDBJ whole genome shotgun (WGS) entry which is preliminary data.</text>
</comment>
<dbReference type="Proteomes" id="UP001066276">
    <property type="component" value="Chromosome 4_1"/>
</dbReference>
<evidence type="ECO:0000313" key="2">
    <source>
        <dbReference type="EMBL" id="KAJ1174547.1"/>
    </source>
</evidence>
<reference evidence="2" key="1">
    <citation type="journal article" date="2022" name="bioRxiv">
        <title>Sequencing and chromosome-scale assembly of the giantPleurodeles waltlgenome.</title>
        <authorList>
            <person name="Brown T."/>
            <person name="Elewa A."/>
            <person name="Iarovenko S."/>
            <person name="Subramanian E."/>
            <person name="Araus A.J."/>
            <person name="Petzold A."/>
            <person name="Susuki M."/>
            <person name="Suzuki K.-i.T."/>
            <person name="Hayashi T."/>
            <person name="Toyoda A."/>
            <person name="Oliveira C."/>
            <person name="Osipova E."/>
            <person name="Leigh N.D."/>
            <person name="Simon A."/>
            <person name="Yun M.H."/>
        </authorList>
    </citation>
    <scope>NUCLEOTIDE SEQUENCE</scope>
    <source>
        <strain evidence="2">20211129_DDA</strain>
        <tissue evidence="2">Liver</tissue>
    </source>
</reference>
<evidence type="ECO:0000313" key="3">
    <source>
        <dbReference type="Proteomes" id="UP001066276"/>
    </source>
</evidence>
<keyword evidence="1" id="KW-0732">Signal</keyword>
<feature type="signal peptide" evidence="1">
    <location>
        <begin position="1"/>
        <end position="18"/>
    </location>
</feature>
<protein>
    <submittedName>
        <fullName evidence="2">Uncharacterized protein</fullName>
    </submittedName>
</protein>